<gene>
    <name evidence="1" type="ORF">METZ01_LOCUS165690</name>
</gene>
<dbReference type="EMBL" id="UINC01029691">
    <property type="protein sequence ID" value="SVB12836.1"/>
    <property type="molecule type" value="Genomic_DNA"/>
</dbReference>
<protein>
    <submittedName>
        <fullName evidence="1">Uncharacterized protein</fullName>
    </submittedName>
</protein>
<dbReference type="AlphaFoldDB" id="A0A382BG88"/>
<sequence>AVGPIICPALIESQCCSGSGWVLIVLPVLDRLTNTGEAYKANQYERCRNQTKQPWEVPTVRCSFHGDSRSNLIDALFAYDSIEKTTQQ</sequence>
<feature type="non-terminal residue" evidence="1">
    <location>
        <position position="1"/>
    </location>
</feature>
<organism evidence="1">
    <name type="scientific">marine metagenome</name>
    <dbReference type="NCBI Taxonomy" id="408172"/>
    <lineage>
        <taxon>unclassified sequences</taxon>
        <taxon>metagenomes</taxon>
        <taxon>ecological metagenomes</taxon>
    </lineage>
</organism>
<name>A0A382BG88_9ZZZZ</name>
<evidence type="ECO:0000313" key="1">
    <source>
        <dbReference type="EMBL" id="SVB12836.1"/>
    </source>
</evidence>
<reference evidence="1" key="1">
    <citation type="submission" date="2018-05" db="EMBL/GenBank/DDBJ databases">
        <authorList>
            <person name="Lanie J.A."/>
            <person name="Ng W.-L."/>
            <person name="Kazmierczak K.M."/>
            <person name="Andrzejewski T.M."/>
            <person name="Davidsen T.M."/>
            <person name="Wayne K.J."/>
            <person name="Tettelin H."/>
            <person name="Glass J.I."/>
            <person name="Rusch D."/>
            <person name="Podicherti R."/>
            <person name="Tsui H.-C.T."/>
            <person name="Winkler M.E."/>
        </authorList>
    </citation>
    <scope>NUCLEOTIDE SEQUENCE</scope>
</reference>
<proteinExistence type="predicted"/>
<accession>A0A382BG88</accession>